<feature type="compositionally biased region" description="Low complexity" evidence="1">
    <location>
        <begin position="513"/>
        <end position="525"/>
    </location>
</feature>
<reference evidence="3" key="2">
    <citation type="submission" date="2013-10" db="EMBL/GenBank/DDBJ databases">
        <authorList>
            <person name="Aslett M."/>
        </authorList>
    </citation>
    <scope>NUCLEOTIDE SEQUENCE [LARGE SCALE GENOMIC DNA]</scope>
    <source>
        <strain evidence="3">Weybridge</strain>
    </source>
</reference>
<dbReference type="RefSeq" id="XP_013337639.1">
    <property type="nucleotide sequence ID" value="XM_013482185.1"/>
</dbReference>
<dbReference type="OrthoDB" id="345960at2759"/>
<keyword evidence="2" id="KW-1133">Transmembrane helix</keyword>
<dbReference type="OMA" id="IAPYEFQ"/>
<dbReference type="SUPFAM" id="SSF55961">
    <property type="entry name" value="Bet v1-like"/>
    <property type="match status" value="1"/>
</dbReference>
<evidence type="ECO:0000256" key="1">
    <source>
        <dbReference type="SAM" id="MobiDB-lite"/>
    </source>
</evidence>
<dbReference type="InterPro" id="IPR023393">
    <property type="entry name" value="START-like_dom_sf"/>
</dbReference>
<protein>
    <submittedName>
        <fullName evidence="3">Phosphatidylcholine transfer protein, putative</fullName>
    </submittedName>
</protein>
<reference evidence="3" key="1">
    <citation type="submission" date="2013-10" db="EMBL/GenBank/DDBJ databases">
        <title>Genomic analysis of the causative agents of coccidiosis in chickens.</title>
        <authorList>
            <person name="Reid A.J."/>
            <person name="Blake D."/>
            <person name="Billington K."/>
            <person name="Browne H."/>
            <person name="Dunn M."/>
            <person name="Hung S."/>
            <person name="Kawahara F."/>
            <person name="Miranda-Saavedra D."/>
            <person name="Mourier T."/>
            <person name="Nagra H."/>
            <person name="Otto T.D."/>
            <person name="Rawlings N."/>
            <person name="Sanchez A."/>
            <person name="Sanders M."/>
            <person name="Subramaniam C."/>
            <person name="Tay Y."/>
            <person name="Dear P."/>
            <person name="Doerig C."/>
            <person name="Gruber A."/>
            <person name="Parkinson J."/>
            <person name="Shirley M."/>
            <person name="Wan K.L."/>
            <person name="Berriman M."/>
            <person name="Tomley F."/>
            <person name="Pain A."/>
        </authorList>
    </citation>
    <scope>NUCLEOTIDE SEQUENCE [LARGE SCALE GENOMIC DNA]</scope>
    <source>
        <strain evidence="3">Weybridge</strain>
    </source>
</reference>
<dbReference type="EMBL" id="HG721976">
    <property type="protein sequence ID" value="CDJ60989.1"/>
    <property type="molecule type" value="Genomic_DNA"/>
</dbReference>
<gene>
    <name evidence="3" type="ORF">EMWEY_00036890</name>
</gene>
<evidence type="ECO:0000256" key="2">
    <source>
        <dbReference type="SAM" id="Phobius"/>
    </source>
</evidence>
<dbReference type="PANTHER" id="PTHR19308:SF14">
    <property type="entry name" value="START DOMAIN-CONTAINING PROTEIN"/>
    <property type="match status" value="1"/>
</dbReference>
<feature type="compositionally biased region" description="Polar residues" evidence="1">
    <location>
        <begin position="496"/>
        <end position="512"/>
    </location>
</feature>
<proteinExistence type="predicted"/>
<feature type="transmembrane region" description="Helical" evidence="2">
    <location>
        <begin position="164"/>
        <end position="183"/>
    </location>
</feature>
<organism evidence="3 4">
    <name type="scientific">Eimeria maxima</name>
    <name type="common">Coccidian parasite</name>
    <dbReference type="NCBI Taxonomy" id="5804"/>
    <lineage>
        <taxon>Eukaryota</taxon>
        <taxon>Sar</taxon>
        <taxon>Alveolata</taxon>
        <taxon>Apicomplexa</taxon>
        <taxon>Conoidasida</taxon>
        <taxon>Coccidia</taxon>
        <taxon>Eucoccidiorida</taxon>
        <taxon>Eimeriorina</taxon>
        <taxon>Eimeriidae</taxon>
        <taxon>Eimeria</taxon>
    </lineage>
</organism>
<keyword evidence="4" id="KW-1185">Reference proteome</keyword>
<dbReference type="Gene3D" id="3.30.530.20">
    <property type="match status" value="1"/>
</dbReference>
<dbReference type="Proteomes" id="UP000030763">
    <property type="component" value="Unassembled WGS sequence"/>
</dbReference>
<dbReference type="CDD" id="cd00177">
    <property type="entry name" value="START"/>
    <property type="match status" value="1"/>
</dbReference>
<evidence type="ECO:0000313" key="4">
    <source>
        <dbReference type="Proteomes" id="UP000030763"/>
    </source>
</evidence>
<sequence length="701" mass="78371">MTATQNEENSSPSPPCRIVVHAGEPFQDETHTPDDPLPVLGEKDHGSQERVAAANESNLFYHDSGAAGGRTTVSNTCSRAGKPAHQLSKKGTDTMTDPTVPQGYLKYWALRVGQEAADIPESEEFETAYAMKAQSLFPFRSTTTEWTVNTAGGFLVLLMPWGPVMMLFGLCLGGLLGFGFAMANDMCRLRKKTSAATQQKKKIDHLMRWAGYHFASSNAQLQLIFKVIMEYEVLARLGDISKTARAQLRLLYSFLSRDDVGHCLWLYLDYFEAHYEHMTRSEIFMCAMVCYVCTQCAGTLRKRNLHPVVTRMIRMMHDAEIQKIFQKSKTPNPKQAKLDEQTERCLFYADNSQGVQTFVMKGGDLLQSLHNECTAGRNAESSEGSSFTDAFSGSNFESEVSNEVNEKADILQETLACFRGWLQMMVLVVLPGSDAQGELRPVENFNVALTYGVSLERALGCTLEGTSSPATASLSKQLPLPLPSANAVKTHRRKTSSVISNTRSTSRASRQPTPTHMQSQTQTQTEETKAEDKTKGEDSQAVAVAKPEARLFKSYEDLINFDITLKHQTPIAPYEFQFLEEKEPHDPSDPSWERTVDQELIQVYKFISPDSPVVVVKAYAQFDGIPLHVLSRHIKDIKCRLEWDTTFADYRVIEDDVDGCEMIYCLMKAPFPVSNRDFLQQPQGLQKKEIVLIVILPAAAL</sequence>
<dbReference type="InterPro" id="IPR051213">
    <property type="entry name" value="START_lipid_transfer"/>
</dbReference>
<dbReference type="AlphaFoldDB" id="U6MEU0"/>
<feature type="compositionally biased region" description="Polar residues" evidence="1">
    <location>
        <begin position="1"/>
        <end position="11"/>
    </location>
</feature>
<keyword evidence="2" id="KW-0472">Membrane</keyword>
<feature type="region of interest" description="Disordered" evidence="1">
    <location>
        <begin position="1"/>
        <end position="47"/>
    </location>
</feature>
<dbReference type="VEuPathDB" id="ToxoDB:EMWEY_00036890"/>
<accession>U6MEU0</accession>
<keyword evidence="2" id="KW-0812">Transmembrane</keyword>
<dbReference type="GeneID" id="25337675"/>
<dbReference type="PANTHER" id="PTHR19308">
    <property type="entry name" value="PHOSPHATIDYLCHOLINE TRANSFER PROTEIN"/>
    <property type="match status" value="1"/>
</dbReference>
<name>U6MEU0_EIMMA</name>
<feature type="compositionally biased region" description="Basic and acidic residues" evidence="1">
    <location>
        <begin position="526"/>
        <end position="538"/>
    </location>
</feature>
<evidence type="ECO:0000313" key="3">
    <source>
        <dbReference type="EMBL" id="CDJ60989.1"/>
    </source>
</evidence>
<feature type="region of interest" description="Disordered" evidence="1">
    <location>
        <begin position="71"/>
        <end position="96"/>
    </location>
</feature>
<feature type="region of interest" description="Disordered" evidence="1">
    <location>
        <begin position="483"/>
        <end position="542"/>
    </location>
</feature>